<gene>
    <name evidence="1" type="ORF">BCR33DRAFT_720679</name>
</gene>
<name>A0A1Y2BVC5_9FUNG</name>
<evidence type="ECO:0000313" key="1">
    <source>
        <dbReference type="EMBL" id="ORY38683.1"/>
    </source>
</evidence>
<accession>A0A1Y2BVC5</accession>
<sequence length="82" mass="9462">MHQIQKFRCVLSSNECLRQRLRQSNQSATAIHPRSYAPYSLQGIAQIPTLFNGSCVSKVEGECCALAERFERKVDVEFEWRN</sequence>
<dbReference type="Proteomes" id="UP000193642">
    <property type="component" value="Unassembled WGS sequence"/>
</dbReference>
<evidence type="ECO:0000313" key="2">
    <source>
        <dbReference type="Proteomes" id="UP000193642"/>
    </source>
</evidence>
<dbReference type="AlphaFoldDB" id="A0A1Y2BVC5"/>
<comment type="caution">
    <text evidence="1">The sequence shown here is derived from an EMBL/GenBank/DDBJ whole genome shotgun (WGS) entry which is preliminary data.</text>
</comment>
<proteinExistence type="predicted"/>
<keyword evidence="2" id="KW-1185">Reference proteome</keyword>
<reference evidence="1 2" key="1">
    <citation type="submission" date="2016-07" db="EMBL/GenBank/DDBJ databases">
        <title>Pervasive Adenine N6-methylation of Active Genes in Fungi.</title>
        <authorList>
            <consortium name="DOE Joint Genome Institute"/>
            <person name="Mondo S.J."/>
            <person name="Dannebaum R.O."/>
            <person name="Kuo R.C."/>
            <person name="Labutti K."/>
            <person name="Haridas S."/>
            <person name="Kuo A."/>
            <person name="Salamov A."/>
            <person name="Ahrendt S.R."/>
            <person name="Lipzen A."/>
            <person name="Sullivan W."/>
            <person name="Andreopoulos W.B."/>
            <person name="Clum A."/>
            <person name="Lindquist E."/>
            <person name="Daum C."/>
            <person name="Ramamoorthy G.K."/>
            <person name="Gryganskyi A."/>
            <person name="Culley D."/>
            <person name="Magnuson J.K."/>
            <person name="James T.Y."/>
            <person name="O'Malley M.A."/>
            <person name="Stajich J.E."/>
            <person name="Spatafora J.W."/>
            <person name="Visel A."/>
            <person name="Grigoriev I.V."/>
        </authorList>
    </citation>
    <scope>NUCLEOTIDE SEQUENCE [LARGE SCALE GENOMIC DNA]</scope>
    <source>
        <strain evidence="1 2">JEL800</strain>
    </source>
</reference>
<dbReference type="EMBL" id="MCGO01000043">
    <property type="protein sequence ID" value="ORY38683.1"/>
    <property type="molecule type" value="Genomic_DNA"/>
</dbReference>
<organism evidence="1 2">
    <name type="scientific">Rhizoclosmatium globosum</name>
    <dbReference type="NCBI Taxonomy" id="329046"/>
    <lineage>
        <taxon>Eukaryota</taxon>
        <taxon>Fungi</taxon>
        <taxon>Fungi incertae sedis</taxon>
        <taxon>Chytridiomycota</taxon>
        <taxon>Chytridiomycota incertae sedis</taxon>
        <taxon>Chytridiomycetes</taxon>
        <taxon>Chytridiales</taxon>
        <taxon>Chytriomycetaceae</taxon>
        <taxon>Rhizoclosmatium</taxon>
    </lineage>
</organism>
<protein>
    <submittedName>
        <fullName evidence="1">Uncharacterized protein</fullName>
    </submittedName>
</protein>